<dbReference type="InterPro" id="IPR001647">
    <property type="entry name" value="HTH_TetR"/>
</dbReference>
<evidence type="ECO:0000259" key="5">
    <source>
        <dbReference type="PROSITE" id="PS50977"/>
    </source>
</evidence>
<name>A0A1B1AGU7_9PROT</name>
<dbReference type="Proteomes" id="UP000092498">
    <property type="component" value="Chromosome"/>
</dbReference>
<dbReference type="PRINTS" id="PR00455">
    <property type="entry name" value="HTHTETR"/>
</dbReference>
<dbReference type="GO" id="GO:0003700">
    <property type="term" value="F:DNA-binding transcription factor activity"/>
    <property type="evidence" value="ECO:0007669"/>
    <property type="project" value="TreeGrafter"/>
</dbReference>
<sequence length="189" mass="21016">MSTRADILAAARQAFNEGGEAGLSLRDVAARVGLTPMAIYRHFENKQALLNALMMEGLEEWQRRIAAIKPCTPARWLIKTSDAYLDFALEDPRKFEAAFLLSSAASHRYPDIFLANRSPTVTLQLELVQRLVLGKRKAEDVLLTLFALSLGLVTLYRTGRIAGGEQKFKTLYKRAMKNSLLSLTASADD</sequence>
<evidence type="ECO:0000256" key="4">
    <source>
        <dbReference type="PROSITE-ProRule" id="PRU00335"/>
    </source>
</evidence>
<gene>
    <name evidence="6" type="ORF">ATE48_07420</name>
</gene>
<dbReference type="InterPro" id="IPR009057">
    <property type="entry name" value="Homeodomain-like_sf"/>
</dbReference>
<dbReference type="Pfam" id="PF00440">
    <property type="entry name" value="TetR_N"/>
    <property type="match status" value="1"/>
</dbReference>
<evidence type="ECO:0000256" key="3">
    <source>
        <dbReference type="ARBA" id="ARBA00023163"/>
    </source>
</evidence>
<dbReference type="STRING" id="1759059.ATE48_07420"/>
<evidence type="ECO:0000313" key="7">
    <source>
        <dbReference type="Proteomes" id="UP000092498"/>
    </source>
</evidence>
<feature type="DNA-binding region" description="H-T-H motif" evidence="4">
    <location>
        <begin position="24"/>
        <end position="43"/>
    </location>
</feature>
<dbReference type="AlphaFoldDB" id="A0A1B1AGU7"/>
<keyword evidence="7" id="KW-1185">Reference proteome</keyword>
<dbReference type="PANTHER" id="PTHR30055:SF234">
    <property type="entry name" value="HTH-TYPE TRANSCRIPTIONAL REGULATOR BETI"/>
    <property type="match status" value="1"/>
</dbReference>
<keyword evidence="1" id="KW-0805">Transcription regulation</keyword>
<organism evidence="6 7">
    <name type="scientific">Candidatus Viadribacter manganicus</name>
    <dbReference type="NCBI Taxonomy" id="1759059"/>
    <lineage>
        <taxon>Bacteria</taxon>
        <taxon>Pseudomonadati</taxon>
        <taxon>Pseudomonadota</taxon>
        <taxon>Alphaproteobacteria</taxon>
        <taxon>Hyphomonadales</taxon>
        <taxon>Hyphomonadaceae</taxon>
        <taxon>Candidatus Viadribacter</taxon>
    </lineage>
</organism>
<dbReference type="InterPro" id="IPR036271">
    <property type="entry name" value="Tet_transcr_reg_TetR-rel_C_sf"/>
</dbReference>
<reference evidence="6 7" key="1">
    <citation type="submission" date="2015-11" db="EMBL/GenBank/DDBJ databases">
        <title>Whole-Genome Sequence of Candidatus Oderbacter manganicum from the National Park Lower Oder Valley, Germany.</title>
        <authorList>
            <person name="Braun B."/>
            <person name="Liere K."/>
            <person name="Szewzyk U."/>
        </authorList>
    </citation>
    <scope>NUCLEOTIDE SEQUENCE [LARGE SCALE GENOMIC DNA]</scope>
    <source>
        <strain evidence="6 7">OTSz_A_272</strain>
    </source>
</reference>
<dbReference type="PROSITE" id="PS50977">
    <property type="entry name" value="HTH_TETR_2"/>
    <property type="match status" value="1"/>
</dbReference>
<dbReference type="InterPro" id="IPR025996">
    <property type="entry name" value="MT1864/Rv1816-like_C"/>
</dbReference>
<dbReference type="KEGG" id="cbot:ATE48_07420"/>
<evidence type="ECO:0000256" key="1">
    <source>
        <dbReference type="ARBA" id="ARBA00023015"/>
    </source>
</evidence>
<protein>
    <recommendedName>
        <fullName evidence="5">HTH tetR-type domain-containing protein</fullName>
    </recommendedName>
</protein>
<dbReference type="Gene3D" id="1.10.357.10">
    <property type="entry name" value="Tetracycline Repressor, domain 2"/>
    <property type="match status" value="1"/>
</dbReference>
<dbReference type="RefSeq" id="WP_066769615.1">
    <property type="nucleotide sequence ID" value="NZ_CP013244.1"/>
</dbReference>
<keyword evidence="3" id="KW-0804">Transcription</keyword>
<accession>A0A1B1AGU7</accession>
<dbReference type="EMBL" id="CP013244">
    <property type="protein sequence ID" value="ANP45761.1"/>
    <property type="molecule type" value="Genomic_DNA"/>
</dbReference>
<feature type="domain" description="HTH tetR-type" evidence="5">
    <location>
        <begin position="1"/>
        <end position="61"/>
    </location>
</feature>
<dbReference type="SUPFAM" id="SSF46689">
    <property type="entry name" value="Homeodomain-like"/>
    <property type="match status" value="1"/>
</dbReference>
<dbReference type="SUPFAM" id="SSF48498">
    <property type="entry name" value="Tetracyclin repressor-like, C-terminal domain"/>
    <property type="match status" value="1"/>
</dbReference>
<evidence type="ECO:0000256" key="2">
    <source>
        <dbReference type="ARBA" id="ARBA00023125"/>
    </source>
</evidence>
<dbReference type="Pfam" id="PF13305">
    <property type="entry name" value="TetR_C_33"/>
    <property type="match status" value="1"/>
</dbReference>
<evidence type="ECO:0000313" key="6">
    <source>
        <dbReference type="EMBL" id="ANP45761.1"/>
    </source>
</evidence>
<dbReference type="PANTHER" id="PTHR30055">
    <property type="entry name" value="HTH-TYPE TRANSCRIPTIONAL REGULATOR RUTR"/>
    <property type="match status" value="1"/>
</dbReference>
<proteinExistence type="predicted"/>
<keyword evidence="2 4" id="KW-0238">DNA-binding</keyword>
<dbReference type="InterPro" id="IPR050109">
    <property type="entry name" value="HTH-type_TetR-like_transc_reg"/>
</dbReference>
<dbReference type="GO" id="GO:0000976">
    <property type="term" value="F:transcription cis-regulatory region binding"/>
    <property type="evidence" value="ECO:0007669"/>
    <property type="project" value="TreeGrafter"/>
</dbReference>
<dbReference type="InParanoid" id="A0A1B1AGU7"/>